<feature type="compositionally biased region" description="Low complexity" evidence="1">
    <location>
        <begin position="38"/>
        <end position="59"/>
    </location>
</feature>
<name>A0A1J9NZY7_9EURO</name>
<dbReference type="InterPro" id="IPR040554">
    <property type="entry name" value="KPWE_PEX14_dom"/>
</dbReference>
<feature type="compositionally biased region" description="Low complexity" evidence="1">
    <location>
        <begin position="165"/>
        <end position="184"/>
    </location>
</feature>
<dbReference type="Proteomes" id="UP000242791">
    <property type="component" value="Unassembled WGS sequence"/>
</dbReference>
<dbReference type="VEuPathDB" id="FungiDB:ACJ73_10150"/>
<feature type="region of interest" description="Disordered" evidence="1">
    <location>
        <begin position="163"/>
        <end position="212"/>
    </location>
</feature>
<evidence type="ECO:0000259" key="2">
    <source>
        <dbReference type="Pfam" id="PF17733"/>
    </source>
</evidence>
<gene>
    <name evidence="4" type="ORF">ACJ73_10150</name>
</gene>
<dbReference type="Pfam" id="PF17733">
    <property type="entry name" value="KPWE_dom"/>
    <property type="match status" value="1"/>
</dbReference>
<organism evidence="4 5">
    <name type="scientific">Blastomyces percursus</name>
    <dbReference type="NCBI Taxonomy" id="1658174"/>
    <lineage>
        <taxon>Eukaryota</taxon>
        <taxon>Fungi</taxon>
        <taxon>Dikarya</taxon>
        <taxon>Ascomycota</taxon>
        <taxon>Pezizomycotina</taxon>
        <taxon>Eurotiomycetes</taxon>
        <taxon>Eurotiomycetidae</taxon>
        <taxon>Onygenales</taxon>
        <taxon>Ajellomycetaceae</taxon>
        <taxon>Blastomyces</taxon>
    </lineage>
</organism>
<feature type="region of interest" description="Disordered" evidence="1">
    <location>
        <begin position="1"/>
        <end position="59"/>
    </location>
</feature>
<feature type="domain" description="PEX14-like helix-turn-helix" evidence="3">
    <location>
        <begin position="61"/>
        <end position="158"/>
    </location>
</feature>
<protein>
    <submittedName>
        <fullName evidence="4">Uncharacterized protein</fullName>
    </submittedName>
</protein>
<dbReference type="PANTHER" id="PTHR36855">
    <property type="entry name" value="CHROMOSOME 10, WHOLE GENOME SHOTGUN SEQUENCE"/>
    <property type="match status" value="1"/>
</dbReference>
<dbReference type="Pfam" id="PF25871">
    <property type="entry name" value="HTH_76"/>
    <property type="match status" value="1"/>
</dbReference>
<keyword evidence="5" id="KW-1185">Reference proteome</keyword>
<dbReference type="InterPro" id="IPR058841">
    <property type="entry name" value="HTH_76"/>
</dbReference>
<feature type="region of interest" description="Disordered" evidence="1">
    <location>
        <begin position="88"/>
        <end position="114"/>
    </location>
</feature>
<evidence type="ECO:0000313" key="4">
    <source>
        <dbReference type="EMBL" id="OJD09680.1"/>
    </source>
</evidence>
<accession>A0A1J9NZY7</accession>
<dbReference type="PANTHER" id="PTHR36855:SF1">
    <property type="entry name" value="PEROXISOME MEMBRANE ANCHOR PROTEIN PEX14P N-TERMINAL DOMAIN-CONTAINING PROTEIN"/>
    <property type="match status" value="1"/>
</dbReference>
<feature type="domain" description="Peroxisomal membrane protein PEX14-like KPWE" evidence="2">
    <location>
        <begin position="209"/>
        <end position="254"/>
    </location>
</feature>
<evidence type="ECO:0000259" key="3">
    <source>
        <dbReference type="Pfam" id="PF25871"/>
    </source>
</evidence>
<dbReference type="STRING" id="1658174.A0A1J9NZY7"/>
<evidence type="ECO:0000256" key="1">
    <source>
        <dbReference type="SAM" id="MobiDB-lite"/>
    </source>
</evidence>
<feature type="non-terminal residue" evidence="4">
    <location>
        <position position="281"/>
    </location>
</feature>
<proteinExistence type="predicted"/>
<comment type="caution">
    <text evidence="4">The sequence shown here is derived from an EMBL/GenBank/DDBJ whole genome shotgun (WGS) entry which is preliminary data.</text>
</comment>
<sequence length="281" mass="28873">MSTNPPPAFATAAAPSSSFSSSRPAQTTSPLPSPEQNTPITTAAPPSSTTTTSLSASPSASTYQAFHTYPFATDAEFKLGLGVILGKPAGTPATEDETRGIRMGGVGDRDGDGDGDEYAALGGELLLKAKMFYFAKKFPSTTTTTSLTPKGYITYLQQLKNNPNSPSASSAFPPQALPSSALPSSTPPPPSTTATTTTAPPQPHKEPAYPTPFANIVNLITNNQPIPGIQEIPDTVLTGKDKPSVAARRRKPWEVATAANVAKAPDTPDGGADGGSTSIEG</sequence>
<evidence type="ECO:0000313" key="5">
    <source>
        <dbReference type="Proteomes" id="UP000242791"/>
    </source>
</evidence>
<feature type="compositionally biased region" description="Low complexity" evidence="1">
    <location>
        <begin position="9"/>
        <end position="29"/>
    </location>
</feature>
<reference evidence="4 5" key="1">
    <citation type="submission" date="2015-08" db="EMBL/GenBank/DDBJ databases">
        <title>Emmonsia species relationships and genome sequence.</title>
        <authorList>
            <person name="Cuomo C.A."/>
            <person name="Schwartz I.S."/>
            <person name="Kenyon C."/>
            <person name="De Hoog G.S."/>
            <person name="Govender N.P."/>
            <person name="Botha A."/>
            <person name="Moreno L."/>
            <person name="De Vries M."/>
            <person name="Munoz J.F."/>
            <person name="Stielow J.B."/>
        </authorList>
    </citation>
    <scope>NUCLEOTIDE SEQUENCE [LARGE SCALE GENOMIC DNA]</scope>
    <source>
        <strain evidence="4 5">EI222</strain>
    </source>
</reference>
<dbReference type="AlphaFoldDB" id="A0A1J9NZY7"/>
<dbReference type="EMBL" id="LGTZ01003438">
    <property type="protein sequence ID" value="OJD09680.1"/>
    <property type="molecule type" value="Genomic_DNA"/>
</dbReference>
<feature type="region of interest" description="Disordered" evidence="1">
    <location>
        <begin position="261"/>
        <end position="281"/>
    </location>
</feature>
<dbReference type="OrthoDB" id="9936937at2759"/>
<feature type="compositionally biased region" description="Low complexity" evidence="1">
    <location>
        <begin position="264"/>
        <end position="281"/>
    </location>
</feature>